<organism evidence="1 2">
    <name type="scientific">Salipaludibacillus neizhouensis</name>
    <dbReference type="NCBI Taxonomy" id="885475"/>
    <lineage>
        <taxon>Bacteria</taxon>
        <taxon>Bacillati</taxon>
        <taxon>Bacillota</taxon>
        <taxon>Bacilli</taxon>
        <taxon>Bacillales</taxon>
        <taxon>Bacillaceae</taxon>
    </lineage>
</organism>
<dbReference type="Proteomes" id="UP000281498">
    <property type="component" value="Unassembled WGS sequence"/>
</dbReference>
<proteinExistence type="predicted"/>
<dbReference type="EMBL" id="PDOE01000021">
    <property type="protein sequence ID" value="RKL65180.1"/>
    <property type="molecule type" value="Genomic_DNA"/>
</dbReference>
<comment type="caution">
    <text evidence="1">The sequence shown here is derived from an EMBL/GenBank/DDBJ whole genome shotgun (WGS) entry which is preliminary data.</text>
</comment>
<evidence type="ECO:0000313" key="2">
    <source>
        <dbReference type="Proteomes" id="UP000281498"/>
    </source>
</evidence>
<keyword evidence="2" id="KW-1185">Reference proteome</keyword>
<protein>
    <submittedName>
        <fullName evidence="1">DUF3006 domain-containing protein</fullName>
    </submittedName>
</protein>
<accession>A0A3A9K2M9</accession>
<name>A0A3A9K2M9_9BACI</name>
<dbReference type="InterPro" id="IPR021377">
    <property type="entry name" value="DUF3006"/>
</dbReference>
<dbReference type="OrthoDB" id="2366034at2"/>
<gene>
    <name evidence="1" type="ORF">CR203_22225</name>
</gene>
<dbReference type="AlphaFoldDB" id="A0A3A9K2M9"/>
<reference evidence="1 2" key="1">
    <citation type="submission" date="2017-10" db="EMBL/GenBank/DDBJ databases">
        <title>Bacillus sp. nov., a halophilic bacterium isolated from a Keqin Lake.</title>
        <authorList>
            <person name="Wang H."/>
        </authorList>
    </citation>
    <scope>NUCLEOTIDE SEQUENCE [LARGE SCALE GENOMIC DNA]</scope>
    <source>
        <strain evidence="1 2">KCTC 13187</strain>
    </source>
</reference>
<evidence type="ECO:0000313" key="1">
    <source>
        <dbReference type="EMBL" id="RKL65180.1"/>
    </source>
</evidence>
<dbReference type="Pfam" id="PF11213">
    <property type="entry name" value="DUF3006"/>
    <property type="match status" value="1"/>
</dbReference>
<sequence length="90" mass="10369">MMKHEGVLDRIVDGKFATLLVEEIGEEYTLDVSELPDGSKEGMWFFITLSGDKIVSLEMNNKKTTDVENRVEEQLTRMRAKSKGSRFKRK</sequence>